<evidence type="ECO:0000313" key="5">
    <source>
        <dbReference type="Proteomes" id="UP000092154"/>
    </source>
</evidence>
<evidence type="ECO:0000256" key="1">
    <source>
        <dbReference type="SAM" id="MobiDB-lite"/>
    </source>
</evidence>
<evidence type="ECO:0000259" key="2">
    <source>
        <dbReference type="Pfam" id="PF17733"/>
    </source>
</evidence>
<name>A0A1B7NFY2_9AGAM</name>
<dbReference type="AlphaFoldDB" id="A0A1B7NFY2"/>
<reference evidence="4 5" key="1">
    <citation type="submission" date="2016-06" db="EMBL/GenBank/DDBJ databases">
        <title>Comparative genomics of the ectomycorrhizal sister species Rhizopogon vinicolor and Rhizopogon vesiculosus (Basidiomycota: Boletales) reveals a divergence of the mating type B locus.</title>
        <authorList>
            <consortium name="DOE Joint Genome Institute"/>
            <person name="Mujic A.B."/>
            <person name="Kuo A."/>
            <person name="Tritt A."/>
            <person name="Lipzen A."/>
            <person name="Chen C."/>
            <person name="Johnson J."/>
            <person name="Sharma A."/>
            <person name="Barry K."/>
            <person name="Grigoriev I.V."/>
            <person name="Spatafora J.W."/>
        </authorList>
    </citation>
    <scope>NUCLEOTIDE SEQUENCE [LARGE SCALE GENOMIC DNA]</scope>
    <source>
        <strain evidence="4 5">AM-OR11-026</strain>
    </source>
</reference>
<feature type="region of interest" description="Disordered" evidence="1">
    <location>
        <begin position="83"/>
        <end position="114"/>
    </location>
</feature>
<feature type="region of interest" description="Disordered" evidence="1">
    <location>
        <begin position="134"/>
        <end position="166"/>
    </location>
</feature>
<feature type="compositionally biased region" description="Acidic residues" evidence="1">
    <location>
        <begin position="13"/>
        <end position="22"/>
    </location>
</feature>
<organism evidence="4 5">
    <name type="scientific">Rhizopogon vinicolor AM-OR11-026</name>
    <dbReference type="NCBI Taxonomy" id="1314800"/>
    <lineage>
        <taxon>Eukaryota</taxon>
        <taxon>Fungi</taxon>
        <taxon>Dikarya</taxon>
        <taxon>Basidiomycota</taxon>
        <taxon>Agaricomycotina</taxon>
        <taxon>Agaricomycetes</taxon>
        <taxon>Agaricomycetidae</taxon>
        <taxon>Boletales</taxon>
        <taxon>Suillineae</taxon>
        <taxon>Rhizopogonaceae</taxon>
        <taxon>Rhizopogon</taxon>
    </lineage>
</organism>
<accession>A0A1B7NFY2</accession>
<dbReference type="PANTHER" id="PTHR36855">
    <property type="entry name" value="CHROMOSOME 10, WHOLE GENOME SHOTGUN SEQUENCE"/>
    <property type="match status" value="1"/>
</dbReference>
<feature type="region of interest" description="Disordered" evidence="1">
    <location>
        <begin position="1"/>
        <end position="23"/>
    </location>
</feature>
<dbReference type="EMBL" id="KV448133">
    <property type="protein sequence ID" value="OAX43755.1"/>
    <property type="molecule type" value="Genomic_DNA"/>
</dbReference>
<feature type="compositionally biased region" description="Polar residues" evidence="1">
    <location>
        <begin position="92"/>
        <end position="110"/>
    </location>
</feature>
<dbReference type="PANTHER" id="PTHR36855:SF1">
    <property type="entry name" value="PEROXISOME MEMBRANE ANCHOR PROTEIN PEX14P N-TERMINAL DOMAIN-CONTAINING PROTEIN"/>
    <property type="match status" value="1"/>
</dbReference>
<evidence type="ECO:0000259" key="3">
    <source>
        <dbReference type="Pfam" id="PF25871"/>
    </source>
</evidence>
<proteinExistence type="predicted"/>
<protein>
    <submittedName>
        <fullName evidence="4">Uncharacterized protein</fullName>
    </submittedName>
</protein>
<sequence>MHDLLEQSPPQSDVDETSDEKESELRSFFSFPFSSDEVYQQGLADLLARDVLSERSDVEKAGIILQMQLFYFNRVTGQNLTAKDVRSHQDTADPNNFTETMDVPPSSSNYQDRETRPLTFAELKALIEQGKTDGIPNNKVIPDTLNDAPPSTSIAPVRKKPWEVIN</sequence>
<dbReference type="InterPro" id="IPR058841">
    <property type="entry name" value="HTH_76"/>
</dbReference>
<dbReference type="InterPro" id="IPR040554">
    <property type="entry name" value="KPWE_PEX14_dom"/>
</dbReference>
<evidence type="ECO:0000313" key="4">
    <source>
        <dbReference type="EMBL" id="OAX43755.1"/>
    </source>
</evidence>
<dbReference type="Pfam" id="PF25871">
    <property type="entry name" value="HTH_76"/>
    <property type="match status" value="1"/>
</dbReference>
<gene>
    <name evidence="4" type="ORF">K503DRAFT_680441</name>
</gene>
<feature type="domain" description="Peroxisomal membrane protein PEX14-like KPWE" evidence="2">
    <location>
        <begin position="116"/>
        <end position="163"/>
    </location>
</feature>
<feature type="domain" description="PEX14-like helix-turn-helix" evidence="3">
    <location>
        <begin position="23"/>
        <end position="90"/>
    </location>
</feature>
<keyword evidence="5" id="KW-1185">Reference proteome</keyword>
<dbReference type="InParanoid" id="A0A1B7NFY2"/>
<dbReference type="Pfam" id="PF17733">
    <property type="entry name" value="KPWE_dom"/>
    <property type="match status" value="1"/>
</dbReference>
<dbReference type="STRING" id="1314800.A0A1B7NFY2"/>
<dbReference type="OrthoDB" id="9936937at2759"/>
<dbReference type="Proteomes" id="UP000092154">
    <property type="component" value="Unassembled WGS sequence"/>
</dbReference>